<evidence type="ECO:0000313" key="1">
    <source>
        <dbReference type="EMBL" id="KAJ2988512.1"/>
    </source>
</evidence>
<sequence>MGLQLERLEQSMEQMQKSLNQLLMDKPIHSSPLSWTQAALSSHDKELPPPTGLHEILGPGLGRRGFRSVAGSETLAGPMTLHSFTLDAKELLLETAVCTGRLSQCEAPSLADRLDTLLTTHRSNPQVETHHELPTMPPMAMLEPMIEPYFDQVNPTFPIWTREGFRSKISQQQQGDVSYVVSANNIILLTLTAKFVRAMSRKTFDESNEQTFSSMELELVRPFVMNARRATEQMNLLSSPTLSNTQALLSLCLVAQYYLPEGSLYKLYHQAVYISRSIGLDSPDALSSSTNNDYGVHLQERRNVFRCLCILGPSVSWATGILAVNLMSDWTPFAALPEENSTNTWGLDWKSRIHLAQIEERAFHHLATHAAENQSQPEVESVAEMLLADLEEWRRRSRGQELGDGRLVMVRPSETAINSYHFLRLMLLLAIENGSESNERTLNASRALMRAFVDAWRAGSDLAHYTILARHVSFFTPAAMMQVIAAQRGSNATASDFDEDLALLGSFRSMVRTVAGLSHADSYAMHQTALIDILYDLASSSTKSSPGTDIHENSDTLFEAFSDSVSDATKTLEDTTDQSEETNNAAVLQKSTAPAFHGNLPFTGHGQADTGQFDNHYLNDYQELMDNIWWNPACL</sequence>
<protein>
    <submittedName>
        <fullName evidence="1">Uncharacterized protein</fullName>
    </submittedName>
</protein>
<gene>
    <name evidence="1" type="ORF">NUW58_g3938</name>
</gene>
<evidence type="ECO:0000313" key="2">
    <source>
        <dbReference type="Proteomes" id="UP001143856"/>
    </source>
</evidence>
<dbReference type="Proteomes" id="UP001143856">
    <property type="component" value="Unassembled WGS sequence"/>
</dbReference>
<dbReference type="EMBL" id="JAPDGR010000640">
    <property type="protein sequence ID" value="KAJ2988512.1"/>
    <property type="molecule type" value="Genomic_DNA"/>
</dbReference>
<organism evidence="1 2">
    <name type="scientific">Xylaria curta</name>
    <dbReference type="NCBI Taxonomy" id="42375"/>
    <lineage>
        <taxon>Eukaryota</taxon>
        <taxon>Fungi</taxon>
        <taxon>Dikarya</taxon>
        <taxon>Ascomycota</taxon>
        <taxon>Pezizomycotina</taxon>
        <taxon>Sordariomycetes</taxon>
        <taxon>Xylariomycetidae</taxon>
        <taxon>Xylariales</taxon>
        <taxon>Xylariaceae</taxon>
        <taxon>Xylaria</taxon>
    </lineage>
</organism>
<proteinExistence type="predicted"/>
<comment type="caution">
    <text evidence="1">The sequence shown here is derived from an EMBL/GenBank/DDBJ whole genome shotgun (WGS) entry which is preliminary data.</text>
</comment>
<name>A0ACC1PBN0_9PEZI</name>
<keyword evidence="2" id="KW-1185">Reference proteome</keyword>
<reference evidence="1" key="1">
    <citation type="submission" date="2022-10" db="EMBL/GenBank/DDBJ databases">
        <title>Genome Sequence of Xylaria curta.</title>
        <authorList>
            <person name="Buettner E."/>
        </authorList>
    </citation>
    <scope>NUCLEOTIDE SEQUENCE</scope>
    <source>
        <strain evidence="1">Babe10</strain>
    </source>
</reference>
<accession>A0ACC1PBN0</accession>